<dbReference type="InterPro" id="IPR029026">
    <property type="entry name" value="tRNA_m1G_MTases_N"/>
</dbReference>
<evidence type="ECO:0000256" key="10">
    <source>
        <dbReference type="ARBA" id="ARBA00025699"/>
    </source>
</evidence>
<dbReference type="SUPFAM" id="SSF75217">
    <property type="entry name" value="alpha/beta knot"/>
    <property type="match status" value="1"/>
</dbReference>
<dbReference type="InterPro" id="IPR046886">
    <property type="entry name" value="RsmE_MTase_dom"/>
</dbReference>
<feature type="domain" description="Ribosomal RNA small subunit methyltransferase E PUA-like" evidence="14">
    <location>
        <begin position="26"/>
        <end position="64"/>
    </location>
</feature>
<evidence type="ECO:0000256" key="1">
    <source>
        <dbReference type="ARBA" id="ARBA00004496"/>
    </source>
</evidence>
<comment type="similarity">
    <text evidence="2 12">Belongs to the RNA methyltransferase RsmE family.</text>
</comment>
<dbReference type="Gene3D" id="3.40.1280.10">
    <property type="match status" value="1"/>
</dbReference>
<keyword evidence="8 12" id="KW-0808">Transferase</keyword>
<evidence type="ECO:0000256" key="6">
    <source>
        <dbReference type="ARBA" id="ARBA00022552"/>
    </source>
</evidence>
<dbReference type="NCBIfam" id="TIGR00046">
    <property type="entry name" value="RsmE family RNA methyltransferase"/>
    <property type="match status" value="1"/>
</dbReference>
<dbReference type="PIRSF" id="PIRSF015601">
    <property type="entry name" value="MTase_slr0722"/>
    <property type="match status" value="1"/>
</dbReference>
<dbReference type="PANTHER" id="PTHR30027:SF3">
    <property type="entry name" value="16S RRNA (URACIL(1498)-N(3))-METHYLTRANSFERASE"/>
    <property type="match status" value="1"/>
</dbReference>
<dbReference type="InterPro" id="IPR015947">
    <property type="entry name" value="PUA-like_sf"/>
</dbReference>
<keyword evidence="7 12" id="KW-0489">Methyltransferase</keyword>
<evidence type="ECO:0000256" key="3">
    <source>
        <dbReference type="ARBA" id="ARBA00012328"/>
    </source>
</evidence>
<dbReference type="Pfam" id="PF20260">
    <property type="entry name" value="PUA_4"/>
    <property type="match status" value="1"/>
</dbReference>
<dbReference type="Proteomes" id="UP000323708">
    <property type="component" value="Unassembled WGS sequence"/>
</dbReference>
<dbReference type="InterPro" id="IPR006700">
    <property type="entry name" value="RsmE"/>
</dbReference>
<evidence type="ECO:0000256" key="11">
    <source>
        <dbReference type="ARBA" id="ARBA00047944"/>
    </source>
</evidence>
<keyword evidence="6 12" id="KW-0698">rRNA processing</keyword>
<proteinExistence type="inferred from homology"/>
<dbReference type="Gene3D" id="2.40.240.20">
    <property type="entry name" value="Hypothetical PUA domain-like, domain 1"/>
    <property type="match status" value="1"/>
</dbReference>
<comment type="subcellular location">
    <subcellularLocation>
        <location evidence="1 12">Cytoplasm</location>
    </subcellularLocation>
</comment>
<evidence type="ECO:0000256" key="5">
    <source>
        <dbReference type="ARBA" id="ARBA00022490"/>
    </source>
</evidence>
<dbReference type="RefSeq" id="WP_149611575.1">
    <property type="nucleotide sequence ID" value="NZ_VTUX01000005.1"/>
</dbReference>
<dbReference type="CDD" id="cd18084">
    <property type="entry name" value="RsmE-like"/>
    <property type="match status" value="1"/>
</dbReference>
<organism evidence="15 16">
    <name type="scientific">Pseudohalioglobus sediminis</name>
    <dbReference type="NCBI Taxonomy" id="2606449"/>
    <lineage>
        <taxon>Bacteria</taxon>
        <taxon>Pseudomonadati</taxon>
        <taxon>Pseudomonadota</taxon>
        <taxon>Gammaproteobacteria</taxon>
        <taxon>Cellvibrionales</taxon>
        <taxon>Halieaceae</taxon>
        <taxon>Pseudohalioglobus</taxon>
    </lineage>
</organism>
<dbReference type="InterPro" id="IPR029028">
    <property type="entry name" value="Alpha/beta_knot_MTases"/>
</dbReference>
<keyword evidence="9 12" id="KW-0949">S-adenosyl-L-methionine</keyword>
<dbReference type="EMBL" id="VTUX01000005">
    <property type="protein sequence ID" value="KAA1190419.1"/>
    <property type="molecule type" value="Genomic_DNA"/>
</dbReference>
<evidence type="ECO:0000313" key="16">
    <source>
        <dbReference type="Proteomes" id="UP000323708"/>
    </source>
</evidence>
<dbReference type="PANTHER" id="PTHR30027">
    <property type="entry name" value="RIBOSOMAL RNA SMALL SUBUNIT METHYLTRANSFERASE E"/>
    <property type="match status" value="1"/>
</dbReference>
<sequence length="243" mass="26124">MRIPRIFTGQVLQAGSRYDLEPGPSQHLARALRMQVGDLLTLFDGRGGEYRATIDAISKKQVTVLTSAHEARDVESPLSIHLGIAVSRGDRMDWVVQKATELGVGAITPLLTERTEVRLSGERLARKVAHWQQVVVSACEQSGRNTVPRVATLTASGDWLGSVDAEQKLVLHHRASSVDAPAGRPATLALLIGPEGGLSDDEITAAEQAGFRSVSLGRRVLRTETAPIAALAILQSRWGDMGL</sequence>
<keyword evidence="16" id="KW-1185">Reference proteome</keyword>
<evidence type="ECO:0000256" key="9">
    <source>
        <dbReference type="ARBA" id="ARBA00022691"/>
    </source>
</evidence>
<dbReference type="InterPro" id="IPR046887">
    <property type="entry name" value="RsmE_PUA-like"/>
</dbReference>
<keyword evidence="5 12" id="KW-0963">Cytoplasm</keyword>
<dbReference type="GO" id="GO:0005737">
    <property type="term" value="C:cytoplasm"/>
    <property type="evidence" value="ECO:0007669"/>
    <property type="project" value="UniProtKB-SubCell"/>
</dbReference>
<accession>A0A5B0WX03</accession>
<evidence type="ECO:0000313" key="15">
    <source>
        <dbReference type="EMBL" id="KAA1190419.1"/>
    </source>
</evidence>
<dbReference type="SUPFAM" id="SSF88697">
    <property type="entry name" value="PUA domain-like"/>
    <property type="match status" value="1"/>
</dbReference>
<evidence type="ECO:0000256" key="4">
    <source>
        <dbReference type="ARBA" id="ARBA00013673"/>
    </source>
</evidence>
<dbReference type="GO" id="GO:0070042">
    <property type="term" value="F:rRNA (uridine-N3-)-methyltransferase activity"/>
    <property type="evidence" value="ECO:0007669"/>
    <property type="project" value="TreeGrafter"/>
</dbReference>
<feature type="domain" description="Ribosomal RNA small subunit methyltransferase E methyltransferase" evidence="13">
    <location>
        <begin position="75"/>
        <end position="235"/>
    </location>
</feature>
<dbReference type="GO" id="GO:0070475">
    <property type="term" value="P:rRNA base methylation"/>
    <property type="evidence" value="ECO:0007669"/>
    <property type="project" value="TreeGrafter"/>
</dbReference>
<dbReference type="Pfam" id="PF04452">
    <property type="entry name" value="Methyltrans_RNA"/>
    <property type="match status" value="1"/>
</dbReference>
<evidence type="ECO:0000259" key="14">
    <source>
        <dbReference type="Pfam" id="PF20260"/>
    </source>
</evidence>
<gene>
    <name evidence="15" type="ORF">F0M18_11425</name>
</gene>
<reference evidence="15 16" key="1">
    <citation type="submission" date="2019-09" db="EMBL/GenBank/DDBJ databases">
        <authorList>
            <person name="Chen X.-Y."/>
        </authorList>
    </citation>
    <scope>NUCLEOTIDE SEQUENCE [LARGE SCALE GENOMIC DNA]</scope>
    <source>
        <strain evidence="15 16">NY5</strain>
    </source>
</reference>
<comment type="function">
    <text evidence="10 12">Specifically methylates the N3 position of the uracil ring of uridine 1498 (m3U1498) in 16S rRNA. Acts on the fully assembled 30S ribosomal subunit.</text>
</comment>
<dbReference type="NCBIfam" id="NF008692">
    <property type="entry name" value="PRK11713.1-5"/>
    <property type="match status" value="1"/>
</dbReference>
<comment type="caution">
    <text evidence="15">The sequence shown here is derived from an EMBL/GenBank/DDBJ whole genome shotgun (WGS) entry which is preliminary data.</text>
</comment>
<protein>
    <recommendedName>
        <fullName evidence="4 12">Ribosomal RNA small subunit methyltransferase E</fullName>
        <ecNumber evidence="3 12">2.1.1.193</ecNumber>
    </recommendedName>
</protein>
<dbReference type="EC" id="2.1.1.193" evidence="3 12"/>
<evidence type="ECO:0000259" key="13">
    <source>
        <dbReference type="Pfam" id="PF04452"/>
    </source>
</evidence>
<name>A0A5B0WX03_9GAMM</name>
<evidence type="ECO:0000256" key="7">
    <source>
        <dbReference type="ARBA" id="ARBA00022603"/>
    </source>
</evidence>
<evidence type="ECO:0000256" key="8">
    <source>
        <dbReference type="ARBA" id="ARBA00022679"/>
    </source>
</evidence>
<evidence type="ECO:0000256" key="2">
    <source>
        <dbReference type="ARBA" id="ARBA00005528"/>
    </source>
</evidence>
<dbReference type="AlphaFoldDB" id="A0A5B0WX03"/>
<comment type="catalytic activity">
    <reaction evidence="11 12">
        <text>uridine(1498) in 16S rRNA + S-adenosyl-L-methionine = N(3)-methyluridine(1498) in 16S rRNA + S-adenosyl-L-homocysteine + H(+)</text>
        <dbReference type="Rhea" id="RHEA:42920"/>
        <dbReference type="Rhea" id="RHEA-COMP:10283"/>
        <dbReference type="Rhea" id="RHEA-COMP:10284"/>
        <dbReference type="ChEBI" id="CHEBI:15378"/>
        <dbReference type="ChEBI" id="CHEBI:57856"/>
        <dbReference type="ChEBI" id="CHEBI:59789"/>
        <dbReference type="ChEBI" id="CHEBI:65315"/>
        <dbReference type="ChEBI" id="CHEBI:74502"/>
        <dbReference type="EC" id="2.1.1.193"/>
    </reaction>
</comment>
<evidence type="ECO:0000256" key="12">
    <source>
        <dbReference type="PIRNR" id="PIRNR015601"/>
    </source>
</evidence>